<dbReference type="Proteomes" id="UP001235939">
    <property type="component" value="Chromosome 04"/>
</dbReference>
<accession>A0ABY6KCY3</accession>
<comment type="subcellular location">
    <subcellularLocation>
        <location evidence="1">Target cell membrane</location>
    </subcellularLocation>
</comment>
<organism evidence="6 7">
    <name type="scientific">Cordylochernes scorpioides</name>
    <dbReference type="NCBI Taxonomy" id="51811"/>
    <lineage>
        <taxon>Eukaryota</taxon>
        <taxon>Metazoa</taxon>
        <taxon>Ecdysozoa</taxon>
        <taxon>Arthropoda</taxon>
        <taxon>Chelicerata</taxon>
        <taxon>Arachnida</taxon>
        <taxon>Pseudoscorpiones</taxon>
        <taxon>Cheliferoidea</taxon>
        <taxon>Chernetidae</taxon>
        <taxon>Cordylochernes</taxon>
    </lineage>
</organism>
<evidence type="ECO:0000313" key="7">
    <source>
        <dbReference type="Proteomes" id="UP001235939"/>
    </source>
</evidence>
<dbReference type="InterPro" id="IPR036770">
    <property type="entry name" value="Ankyrin_rpt-contain_sf"/>
</dbReference>
<dbReference type="Gene3D" id="1.25.40.20">
    <property type="entry name" value="Ankyrin repeat-containing domain"/>
    <property type="match status" value="1"/>
</dbReference>
<keyword evidence="3" id="KW-1052">Target cell membrane</keyword>
<keyword evidence="5" id="KW-0472">Membrane</keyword>
<dbReference type="EMBL" id="CP092866">
    <property type="protein sequence ID" value="UYV66640.1"/>
    <property type="molecule type" value="Genomic_DNA"/>
</dbReference>
<name>A0ABY6KCY3_9ARAC</name>
<reference evidence="6 7" key="1">
    <citation type="submission" date="2022-01" db="EMBL/GenBank/DDBJ databases">
        <title>A chromosomal length assembly of Cordylochernes scorpioides.</title>
        <authorList>
            <person name="Zeh D."/>
            <person name="Zeh J."/>
        </authorList>
    </citation>
    <scope>NUCLEOTIDE SEQUENCE [LARGE SCALE GENOMIC DNA]</scope>
    <source>
        <strain evidence="6">IN4F17</strain>
        <tissue evidence="6">Whole Body</tissue>
    </source>
</reference>
<keyword evidence="5" id="KW-1053">Target membrane</keyword>
<evidence type="ECO:0000256" key="3">
    <source>
        <dbReference type="ARBA" id="ARBA00022537"/>
    </source>
</evidence>
<evidence type="ECO:0000256" key="5">
    <source>
        <dbReference type="ARBA" id="ARBA00023298"/>
    </source>
</evidence>
<keyword evidence="4" id="KW-0528">Neurotoxin</keyword>
<proteinExistence type="predicted"/>
<keyword evidence="4" id="KW-0638">Presynaptic neurotoxin</keyword>
<keyword evidence="4" id="KW-0800">Toxin</keyword>
<keyword evidence="7" id="KW-1185">Reference proteome</keyword>
<protein>
    <submittedName>
        <fullName evidence="6">TNKS2</fullName>
    </submittedName>
</protein>
<evidence type="ECO:0000313" key="6">
    <source>
        <dbReference type="EMBL" id="UYV66640.1"/>
    </source>
</evidence>
<evidence type="ECO:0000256" key="1">
    <source>
        <dbReference type="ARBA" id="ARBA00004175"/>
    </source>
</evidence>
<evidence type="ECO:0000256" key="4">
    <source>
        <dbReference type="ARBA" id="ARBA00023028"/>
    </source>
</evidence>
<sequence length="96" mass="11040">MAARRVALPSSGDILHKSTEYGKELFEACRNGDVNRVKKLINSQNVNVRDASGRKSTHSISLQRNKLAQLLSMQILIRVKIVQIIVWQWIWVMLRI</sequence>
<gene>
    <name evidence="6" type="ORF">LAZ67_4002431</name>
</gene>
<keyword evidence="2" id="KW-0268">Exocytosis</keyword>
<evidence type="ECO:0000256" key="2">
    <source>
        <dbReference type="ARBA" id="ARBA00022483"/>
    </source>
</evidence>